<feature type="compositionally biased region" description="Polar residues" evidence="5">
    <location>
        <begin position="482"/>
        <end position="491"/>
    </location>
</feature>
<keyword evidence="1" id="KW-0805">Transcription regulation</keyword>
<evidence type="ECO:0000256" key="4">
    <source>
        <dbReference type="ARBA" id="ARBA00023242"/>
    </source>
</evidence>
<evidence type="ECO:0000313" key="8">
    <source>
        <dbReference type="Proteomes" id="UP000184188"/>
    </source>
</evidence>
<dbReference type="GeneID" id="34608880"/>
<proteinExistence type="predicted"/>
<dbReference type="RefSeq" id="XP_022582607.1">
    <property type="nucleotide sequence ID" value="XM_022722415.1"/>
</dbReference>
<feature type="domain" description="Zn(2)-C6 fungal-type" evidence="6">
    <location>
        <begin position="68"/>
        <end position="102"/>
    </location>
</feature>
<name>A0A1L9SM21_9EURO</name>
<dbReference type="CDD" id="cd00067">
    <property type="entry name" value="GAL4"/>
    <property type="match status" value="1"/>
</dbReference>
<dbReference type="AlphaFoldDB" id="A0A1L9SM21"/>
<keyword evidence="2" id="KW-0238">DNA-binding</keyword>
<dbReference type="GO" id="GO:0008270">
    <property type="term" value="F:zinc ion binding"/>
    <property type="evidence" value="ECO:0007669"/>
    <property type="project" value="InterPro"/>
</dbReference>
<dbReference type="VEuPathDB" id="FungiDB:ASPZODRAFT_130026"/>
<evidence type="ECO:0000259" key="6">
    <source>
        <dbReference type="PROSITE" id="PS50048"/>
    </source>
</evidence>
<dbReference type="PROSITE" id="PS50048">
    <property type="entry name" value="ZN2_CY6_FUNGAL_2"/>
    <property type="match status" value="1"/>
</dbReference>
<organism evidence="7 8">
    <name type="scientific">Penicilliopsis zonata CBS 506.65</name>
    <dbReference type="NCBI Taxonomy" id="1073090"/>
    <lineage>
        <taxon>Eukaryota</taxon>
        <taxon>Fungi</taxon>
        <taxon>Dikarya</taxon>
        <taxon>Ascomycota</taxon>
        <taxon>Pezizomycotina</taxon>
        <taxon>Eurotiomycetes</taxon>
        <taxon>Eurotiomycetidae</taxon>
        <taxon>Eurotiales</taxon>
        <taxon>Aspergillaceae</taxon>
        <taxon>Penicilliopsis</taxon>
    </lineage>
</organism>
<dbReference type="STRING" id="1073090.A0A1L9SM21"/>
<dbReference type="Gene3D" id="4.10.240.10">
    <property type="entry name" value="Zn(2)-C6 fungal-type DNA-binding domain"/>
    <property type="match status" value="1"/>
</dbReference>
<accession>A0A1L9SM21</accession>
<feature type="compositionally biased region" description="Polar residues" evidence="5">
    <location>
        <begin position="27"/>
        <end position="40"/>
    </location>
</feature>
<feature type="region of interest" description="Disordered" evidence="5">
    <location>
        <begin position="1"/>
        <end position="20"/>
    </location>
</feature>
<dbReference type="GO" id="GO:0003677">
    <property type="term" value="F:DNA binding"/>
    <property type="evidence" value="ECO:0007669"/>
    <property type="project" value="UniProtKB-KW"/>
</dbReference>
<dbReference type="Proteomes" id="UP000184188">
    <property type="component" value="Unassembled WGS sequence"/>
</dbReference>
<evidence type="ECO:0000313" key="7">
    <source>
        <dbReference type="EMBL" id="OJJ48097.1"/>
    </source>
</evidence>
<keyword evidence="8" id="KW-1185">Reference proteome</keyword>
<keyword evidence="4" id="KW-0539">Nucleus</keyword>
<dbReference type="SUPFAM" id="SSF57701">
    <property type="entry name" value="Zn2/Cys6 DNA-binding domain"/>
    <property type="match status" value="1"/>
</dbReference>
<dbReference type="GO" id="GO:0000981">
    <property type="term" value="F:DNA-binding transcription factor activity, RNA polymerase II-specific"/>
    <property type="evidence" value="ECO:0007669"/>
    <property type="project" value="InterPro"/>
</dbReference>
<gene>
    <name evidence="7" type="ORF">ASPZODRAFT_130026</name>
</gene>
<dbReference type="OrthoDB" id="5394557at2759"/>
<sequence>MARSLYSPEEEAGVDQPLKSDAYFPMTQTLSKAQQDTAATRGSGLIGSAADSEARNRTLSTRRRIQVACNRCRKRKIKCSGDSGDGQGCSNCRSAGNPDCQFLRVNSAVLQTKAGCNGWPYPTVNVTAAAYASSRMAAYNASPKPSMLSIDSPSQRVACFSRGQSYDLGSFDPHAFNRHSPGVDSSISYEEDPSLAYTIPATPCIPAGGVPSGLLADCCGSTWNPRGWSPAMSVSKGSNGVLYSEQDAVAALTQPVFSYVPTGLHDTPTLFPTVTSVPFDAQGNDRALPSPPLSRSPLGGGFSIFESGLPVLEEGRVGNQWATKGGGVAANCRVPVQTIPNGALLLSSPILRTKMTSPSVPDVMFDFLAMTPSSASPRAQIPSTAFAATVDPPFDSPDGLQPVPKEKRRKGPKTPIERSLSFSNRKPDMYNYSSVEKTKGLDSEASTLVNGLVYTRVRPTNLTSLSHSQPAPLAEYSPIRPSITSHGPSGY</sequence>
<dbReference type="InterPro" id="IPR001138">
    <property type="entry name" value="Zn2Cys6_DnaBD"/>
</dbReference>
<dbReference type="SMART" id="SM00066">
    <property type="entry name" value="GAL4"/>
    <property type="match status" value="1"/>
</dbReference>
<feature type="region of interest" description="Disordered" evidence="5">
    <location>
        <begin position="388"/>
        <end position="428"/>
    </location>
</feature>
<feature type="region of interest" description="Disordered" evidence="5">
    <location>
        <begin position="463"/>
        <end position="491"/>
    </location>
</feature>
<protein>
    <recommendedName>
        <fullName evidence="6">Zn(2)-C6 fungal-type domain-containing protein</fullName>
    </recommendedName>
</protein>
<dbReference type="EMBL" id="KV878339">
    <property type="protein sequence ID" value="OJJ48097.1"/>
    <property type="molecule type" value="Genomic_DNA"/>
</dbReference>
<evidence type="ECO:0000256" key="5">
    <source>
        <dbReference type="SAM" id="MobiDB-lite"/>
    </source>
</evidence>
<reference evidence="8" key="1">
    <citation type="journal article" date="2017" name="Genome Biol.">
        <title>Comparative genomics reveals high biological diversity and specific adaptations in the industrially and medically important fungal genus Aspergillus.</title>
        <authorList>
            <person name="de Vries R.P."/>
            <person name="Riley R."/>
            <person name="Wiebenga A."/>
            <person name="Aguilar-Osorio G."/>
            <person name="Amillis S."/>
            <person name="Uchima C.A."/>
            <person name="Anderluh G."/>
            <person name="Asadollahi M."/>
            <person name="Askin M."/>
            <person name="Barry K."/>
            <person name="Battaglia E."/>
            <person name="Bayram O."/>
            <person name="Benocci T."/>
            <person name="Braus-Stromeyer S.A."/>
            <person name="Caldana C."/>
            <person name="Canovas D."/>
            <person name="Cerqueira G.C."/>
            <person name="Chen F."/>
            <person name="Chen W."/>
            <person name="Choi C."/>
            <person name="Clum A."/>
            <person name="Dos Santos R.A."/>
            <person name="Damasio A.R."/>
            <person name="Diallinas G."/>
            <person name="Emri T."/>
            <person name="Fekete E."/>
            <person name="Flipphi M."/>
            <person name="Freyberg S."/>
            <person name="Gallo A."/>
            <person name="Gournas C."/>
            <person name="Habgood R."/>
            <person name="Hainaut M."/>
            <person name="Harispe M.L."/>
            <person name="Henrissat B."/>
            <person name="Hilden K.S."/>
            <person name="Hope R."/>
            <person name="Hossain A."/>
            <person name="Karabika E."/>
            <person name="Karaffa L."/>
            <person name="Karanyi Z."/>
            <person name="Krasevec N."/>
            <person name="Kuo A."/>
            <person name="Kusch H."/>
            <person name="LaButti K."/>
            <person name="Lagendijk E.L."/>
            <person name="Lapidus A."/>
            <person name="Levasseur A."/>
            <person name="Lindquist E."/>
            <person name="Lipzen A."/>
            <person name="Logrieco A.F."/>
            <person name="MacCabe A."/>
            <person name="Maekelae M.R."/>
            <person name="Malavazi I."/>
            <person name="Melin P."/>
            <person name="Meyer V."/>
            <person name="Mielnichuk N."/>
            <person name="Miskei M."/>
            <person name="Molnar A.P."/>
            <person name="Mule G."/>
            <person name="Ngan C.Y."/>
            <person name="Orejas M."/>
            <person name="Orosz E."/>
            <person name="Ouedraogo J.P."/>
            <person name="Overkamp K.M."/>
            <person name="Park H.-S."/>
            <person name="Perrone G."/>
            <person name="Piumi F."/>
            <person name="Punt P.J."/>
            <person name="Ram A.F."/>
            <person name="Ramon A."/>
            <person name="Rauscher S."/>
            <person name="Record E."/>
            <person name="Riano-Pachon D.M."/>
            <person name="Robert V."/>
            <person name="Roehrig J."/>
            <person name="Ruller R."/>
            <person name="Salamov A."/>
            <person name="Salih N.S."/>
            <person name="Samson R.A."/>
            <person name="Sandor E."/>
            <person name="Sanguinetti M."/>
            <person name="Schuetze T."/>
            <person name="Sepcic K."/>
            <person name="Shelest E."/>
            <person name="Sherlock G."/>
            <person name="Sophianopoulou V."/>
            <person name="Squina F.M."/>
            <person name="Sun H."/>
            <person name="Susca A."/>
            <person name="Todd R.B."/>
            <person name="Tsang A."/>
            <person name="Unkles S.E."/>
            <person name="van de Wiele N."/>
            <person name="van Rossen-Uffink D."/>
            <person name="Oliveira J.V."/>
            <person name="Vesth T.C."/>
            <person name="Visser J."/>
            <person name="Yu J.-H."/>
            <person name="Zhou M."/>
            <person name="Andersen M.R."/>
            <person name="Archer D.B."/>
            <person name="Baker S.E."/>
            <person name="Benoit I."/>
            <person name="Brakhage A.A."/>
            <person name="Braus G.H."/>
            <person name="Fischer R."/>
            <person name="Frisvad J.C."/>
            <person name="Goldman G.H."/>
            <person name="Houbraken J."/>
            <person name="Oakley B."/>
            <person name="Pocsi I."/>
            <person name="Scazzocchio C."/>
            <person name="Seiboth B."/>
            <person name="vanKuyk P.A."/>
            <person name="Wortman J."/>
            <person name="Dyer P.S."/>
            <person name="Grigoriev I.V."/>
        </authorList>
    </citation>
    <scope>NUCLEOTIDE SEQUENCE [LARGE SCALE GENOMIC DNA]</scope>
    <source>
        <strain evidence="8">CBS 506.65</strain>
    </source>
</reference>
<dbReference type="PROSITE" id="PS00463">
    <property type="entry name" value="ZN2_CY6_FUNGAL_1"/>
    <property type="match status" value="1"/>
</dbReference>
<dbReference type="InterPro" id="IPR036864">
    <property type="entry name" value="Zn2-C6_fun-type_DNA-bd_sf"/>
</dbReference>
<dbReference type="Pfam" id="PF00172">
    <property type="entry name" value="Zn_clus"/>
    <property type="match status" value="1"/>
</dbReference>
<evidence type="ECO:0000256" key="2">
    <source>
        <dbReference type="ARBA" id="ARBA00023125"/>
    </source>
</evidence>
<feature type="region of interest" description="Disordered" evidence="5">
    <location>
        <begin position="27"/>
        <end position="57"/>
    </location>
</feature>
<keyword evidence="3" id="KW-0804">Transcription</keyword>
<evidence type="ECO:0000256" key="3">
    <source>
        <dbReference type="ARBA" id="ARBA00023163"/>
    </source>
</evidence>
<evidence type="ECO:0000256" key="1">
    <source>
        <dbReference type="ARBA" id="ARBA00023015"/>
    </source>
</evidence>